<protein>
    <recommendedName>
        <fullName evidence="3">Retrotransposon Copia-like N-terminal domain-containing protein</fullName>
    </recommendedName>
</protein>
<dbReference type="Proteomes" id="UP001341840">
    <property type="component" value="Unassembled WGS sequence"/>
</dbReference>
<evidence type="ECO:0008006" key="3">
    <source>
        <dbReference type="Google" id="ProtNLM"/>
    </source>
</evidence>
<gene>
    <name evidence="1" type="ORF">PIB30_004543</name>
</gene>
<sequence length="284" mass="31583">MALLVSAQSSLKNGLISLADKLNENNFSTWQKSVLLTIRTLKLQDHLSYDKAPPQFEEILEAKAESDTASKSDVVGVEIPKKPPAARMKVISSLILIIYKPSLIPCLMNKTDMLHPFCLALQHSPYTKLRASLLRLGIESKRKIRIWLLHIWFNPILTLLNPLDGEYKAKTTVVVEVFEAGVVALKEIDHNVNYVESWDTLYDPHYQAPPQNSSSTIPYSNTLPPPPSSSFLQPKTYFTTGSTPLEASWVADSGASHHVTQEVLLKGKTKGGCITLTTSWFPSL</sequence>
<accession>A0ABU6Y0C2</accession>
<keyword evidence="2" id="KW-1185">Reference proteome</keyword>
<evidence type="ECO:0000313" key="1">
    <source>
        <dbReference type="EMBL" id="MED6203957.1"/>
    </source>
</evidence>
<name>A0ABU6Y0C2_9FABA</name>
<proteinExistence type="predicted"/>
<evidence type="ECO:0000313" key="2">
    <source>
        <dbReference type="Proteomes" id="UP001341840"/>
    </source>
</evidence>
<organism evidence="1 2">
    <name type="scientific">Stylosanthes scabra</name>
    <dbReference type="NCBI Taxonomy" id="79078"/>
    <lineage>
        <taxon>Eukaryota</taxon>
        <taxon>Viridiplantae</taxon>
        <taxon>Streptophyta</taxon>
        <taxon>Embryophyta</taxon>
        <taxon>Tracheophyta</taxon>
        <taxon>Spermatophyta</taxon>
        <taxon>Magnoliopsida</taxon>
        <taxon>eudicotyledons</taxon>
        <taxon>Gunneridae</taxon>
        <taxon>Pentapetalae</taxon>
        <taxon>rosids</taxon>
        <taxon>fabids</taxon>
        <taxon>Fabales</taxon>
        <taxon>Fabaceae</taxon>
        <taxon>Papilionoideae</taxon>
        <taxon>50 kb inversion clade</taxon>
        <taxon>dalbergioids sensu lato</taxon>
        <taxon>Dalbergieae</taxon>
        <taxon>Pterocarpus clade</taxon>
        <taxon>Stylosanthes</taxon>
    </lineage>
</organism>
<comment type="caution">
    <text evidence="1">The sequence shown here is derived from an EMBL/GenBank/DDBJ whole genome shotgun (WGS) entry which is preliminary data.</text>
</comment>
<dbReference type="EMBL" id="JASCZI010241664">
    <property type="protein sequence ID" value="MED6203957.1"/>
    <property type="molecule type" value="Genomic_DNA"/>
</dbReference>
<reference evidence="1 2" key="1">
    <citation type="journal article" date="2023" name="Plants (Basel)">
        <title>Bridging the Gap: Combining Genomics and Transcriptomics Approaches to Understand Stylosanthes scabra, an Orphan Legume from the Brazilian Caatinga.</title>
        <authorList>
            <person name="Ferreira-Neto J.R.C."/>
            <person name="da Silva M.D."/>
            <person name="Binneck E."/>
            <person name="de Melo N.F."/>
            <person name="da Silva R.H."/>
            <person name="de Melo A.L.T.M."/>
            <person name="Pandolfi V."/>
            <person name="Bustamante F.O."/>
            <person name="Brasileiro-Vidal A.C."/>
            <person name="Benko-Iseppon A.M."/>
        </authorList>
    </citation>
    <scope>NUCLEOTIDE SEQUENCE [LARGE SCALE GENOMIC DNA]</scope>
    <source>
        <tissue evidence="1">Leaves</tissue>
    </source>
</reference>